<dbReference type="RefSeq" id="WP_091649191.1">
    <property type="nucleotide sequence ID" value="NZ_FNHQ01000009.1"/>
</dbReference>
<dbReference type="SUPFAM" id="SSF109709">
    <property type="entry name" value="KorB DNA-binding domain-like"/>
    <property type="match status" value="1"/>
</dbReference>
<protein>
    <recommendedName>
        <fullName evidence="2">ParB-like N-terminal domain-containing protein</fullName>
    </recommendedName>
</protein>
<dbReference type="OrthoDB" id="1667278at2"/>
<evidence type="ECO:0000256" key="1">
    <source>
        <dbReference type="SAM" id="MobiDB-lite"/>
    </source>
</evidence>
<dbReference type="SUPFAM" id="SSF110849">
    <property type="entry name" value="ParB/Sulfiredoxin"/>
    <property type="match status" value="1"/>
</dbReference>
<dbReference type="Pfam" id="PF02195">
    <property type="entry name" value="ParB_N"/>
    <property type="match status" value="1"/>
</dbReference>
<sequence length="405" mass="46144">MKKQSASLIAKLLNKNSQPGQSSGKELNTTEEIIMRDVHELVPNPKNEKYSLDNIEELAMMIQLTHNIEPIILKTMEDGRFMITSGHRRRLAQLYRLEQGLIDDPMVPTITREIINDFEDAITDDEMETLNIVFPNKGQRRNLTPSQEADEIALIKPIIKKLYDYQKAAGNIDGKFRPYFANILGISETSLQRKEAIRKVSEEVKVEIDSGNITATAAAELASMDKEEQNLVIEAIKDRGEEVTVQAVKEEKKKIVVPKNDTIPVVKESPTECELEDEGQTKLFDQTRKNNTDKNISNDGVNSTDEVVPPVQKQEATDKDTAAKMWFQKEIVEKLKDAEQRFSVETADKTEEECQEWQARIKVIKDVLAYLDESHCPERCKECCDDCDRPCEHSKNFQVANTMKN</sequence>
<feature type="domain" description="ParB-like N-terminal" evidence="2">
    <location>
        <begin position="34"/>
        <end position="126"/>
    </location>
</feature>
<evidence type="ECO:0000259" key="2">
    <source>
        <dbReference type="SMART" id="SM00470"/>
    </source>
</evidence>
<accession>A0A1G9UE19</accession>
<organism evidence="3 4">
    <name type="scientific">Megasphaera paucivorans</name>
    <dbReference type="NCBI Taxonomy" id="349095"/>
    <lineage>
        <taxon>Bacteria</taxon>
        <taxon>Bacillati</taxon>
        <taxon>Bacillota</taxon>
        <taxon>Negativicutes</taxon>
        <taxon>Veillonellales</taxon>
        <taxon>Veillonellaceae</taxon>
        <taxon>Megasphaera</taxon>
    </lineage>
</organism>
<feature type="compositionally biased region" description="Polar residues" evidence="1">
    <location>
        <begin position="293"/>
        <end position="305"/>
    </location>
</feature>
<dbReference type="PANTHER" id="PTHR33375:SF1">
    <property type="entry name" value="CHROMOSOME-PARTITIONING PROTEIN PARB-RELATED"/>
    <property type="match status" value="1"/>
</dbReference>
<name>A0A1G9UE19_9FIRM</name>
<dbReference type="AlphaFoldDB" id="A0A1G9UE19"/>
<dbReference type="Proteomes" id="UP000199309">
    <property type="component" value="Unassembled WGS sequence"/>
</dbReference>
<dbReference type="STRING" id="349095.SAMN05660299_01156"/>
<dbReference type="PANTHER" id="PTHR33375">
    <property type="entry name" value="CHROMOSOME-PARTITIONING PROTEIN PARB-RELATED"/>
    <property type="match status" value="1"/>
</dbReference>
<dbReference type="Gene3D" id="1.10.10.2830">
    <property type="match status" value="1"/>
</dbReference>
<dbReference type="EMBL" id="FNHQ01000009">
    <property type="protein sequence ID" value="SDM58063.1"/>
    <property type="molecule type" value="Genomic_DNA"/>
</dbReference>
<dbReference type="InterPro" id="IPR036086">
    <property type="entry name" value="ParB/Sulfiredoxin_sf"/>
</dbReference>
<dbReference type="InterPro" id="IPR050336">
    <property type="entry name" value="Chromosome_partition/occlusion"/>
</dbReference>
<evidence type="ECO:0000313" key="3">
    <source>
        <dbReference type="EMBL" id="SDM58063.1"/>
    </source>
</evidence>
<reference evidence="3 4" key="1">
    <citation type="submission" date="2016-10" db="EMBL/GenBank/DDBJ databases">
        <authorList>
            <person name="de Groot N.N."/>
        </authorList>
    </citation>
    <scope>NUCLEOTIDE SEQUENCE [LARGE SCALE GENOMIC DNA]</scope>
    <source>
        <strain evidence="3 4">DSM 16981</strain>
    </source>
</reference>
<proteinExistence type="predicted"/>
<gene>
    <name evidence="3" type="ORF">SAMN05660299_01156</name>
</gene>
<dbReference type="GO" id="GO:0005694">
    <property type="term" value="C:chromosome"/>
    <property type="evidence" value="ECO:0007669"/>
    <property type="project" value="TreeGrafter"/>
</dbReference>
<dbReference type="SMART" id="SM00470">
    <property type="entry name" value="ParB"/>
    <property type="match status" value="1"/>
</dbReference>
<dbReference type="Gene3D" id="3.90.1530.10">
    <property type="entry name" value="Conserved hypothetical protein from pyrococcus furiosus pfu- 392566-001, ParB domain"/>
    <property type="match status" value="1"/>
</dbReference>
<dbReference type="InterPro" id="IPR003115">
    <property type="entry name" value="ParB_N"/>
</dbReference>
<feature type="region of interest" description="Disordered" evidence="1">
    <location>
        <begin position="290"/>
        <end position="319"/>
    </location>
</feature>
<keyword evidence="4" id="KW-1185">Reference proteome</keyword>
<evidence type="ECO:0000313" key="4">
    <source>
        <dbReference type="Proteomes" id="UP000199309"/>
    </source>
</evidence>
<dbReference type="GO" id="GO:0007059">
    <property type="term" value="P:chromosome segregation"/>
    <property type="evidence" value="ECO:0007669"/>
    <property type="project" value="TreeGrafter"/>
</dbReference>